<feature type="compositionally biased region" description="Low complexity" evidence="1">
    <location>
        <begin position="14"/>
        <end position="26"/>
    </location>
</feature>
<feature type="region of interest" description="Disordered" evidence="1">
    <location>
        <begin position="1"/>
        <end position="69"/>
    </location>
</feature>
<evidence type="ECO:0000313" key="3">
    <source>
        <dbReference type="Proteomes" id="UP000466039"/>
    </source>
</evidence>
<proteinExistence type="predicted"/>
<protein>
    <recommendedName>
        <fullName evidence="4">Scaffolding protein</fullName>
    </recommendedName>
</protein>
<sequence length="170" mass="18268">MTDSTNEFDPVDLDTFNAAADTAGDTTDSEERESADPAADDIDAADSEPDNGNREAAKYRRRLRDTEAERDTLAARLEGMQRAEAERLAGKMLAKGAALWAGGTTIADLLNEAGELDPDKVQTRAAEIREQFGIPQPRSGLHVPREGYSPATSGRSGADSMVNVVMGREQ</sequence>
<dbReference type="RefSeq" id="WP_083045508.1">
    <property type="nucleotide sequence ID" value="NZ_AP022617.1"/>
</dbReference>
<name>A0AAD1J3D1_MYCMB</name>
<feature type="region of interest" description="Disordered" evidence="1">
    <location>
        <begin position="132"/>
        <end position="170"/>
    </location>
</feature>
<dbReference type="Proteomes" id="UP000466039">
    <property type="component" value="Chromosome"/>
</dbReference>
<reference evidence="2 3" key="1">
    <citation type="journal article" date="2019" name="Emerg. Microbes Infect.">
        <title>Comprehensive subspecies identification of 175 nontuberculous mycobacteria species based on 7547 genomic profiles.</title>
        <authorList>
            <person name="Matsumoto Y."/>
            <person name="Kinjo T."/>
            <person name="Motooka D."/>
            <person name="Nabeya D."/>
            <person name="Jung N."/>
            <person name="Uechi K."/>
            <person name="Horii T."/>
            <person name="Iida T."/>
            <person name="Fujita J."/>
            <person name="Nakamura S."/>
        </authorList>
    </citation>
    <scope>NUCLEOTIDE SEQUENCE [LARGE SCALE GENOMIC DNA]</scope>
    <source>
        <strain evidence="2 3">JCM 15658</strain>
    </source>
</reference>
<gene>
    <name evidence="2" type="ORF">MMON_47220</name>
</gene>
<evidence type="ECO:0000256" key="1">
    <source>
        <dbReference type="SAM" id="MobiDB-lite"/>
    </source>
</evidence>
<keyword evidence="3" id="KW-1185">Reference proteome</keyword>
<accession>A0AAD1J3D1</accession>
<feature type="compositionally biased region" description="Basic and acidic residues" evidence="1">
    <location>
        <begin position="51"/>
        <end position="69"/>
    </location>
</feature>
<evidence type="ECO:0000313" key="2">
    <source>
        <dbReference type="EMBL" id="BBZ63421.1"/>
    </source>
</evidence>
<evidence type="ECO:0008006" key="4">
    <source>
        <dbReference type="Google" id="ProtNLM"/>
    </source>
</evidence>
<feature type="compositionally biased region" description="Acidic residues" evidence="1">
    <location>
        <begin position="27"/>
        <end position="49"/>
    </location>
</feature>
<dbReference type="AlphaFoldDB" id="A0AAD1J3D1"/>
<dbReference type="EMBL" id="AP022617">
    <property type="protein sequence ID" value="BBZ63421.1"/>
    <property type="molecule type" value="Genomic_DNA"/>
</dbReference>
<organism evidence="2 3">
    <name type="scientific">Mycolicibacterium monacense</name>
    <name type="common">Mycobacterium monacense</name>
    <dbReference type="NCBI Taxonomy" id="85693"/>
    <lineage>
        <taxon>Bacteria</taxon>
        <taxon>Bacillati</taxon>
        <taxon>Actinomycetota</taxon>
        <taxon>Actinomycetes</taxon>
        <taxon>Mycobacteriales</taxon>
        <taxon>Mycobacteriaceae</taxon>
        <taxon>Mycolicibacterium</taxon>
    </lineage>
</organism>